<organism evidence="2 3">
    <name type="scientific">Sparassis crispa</name>
    <dbReference type="NCBI Taxonomy" id="139825"/>
    <lineage>
        <taxon>Eukaryota</taxon>
        <taxon>Fungi</taxon>
        <taxon>Dikarya</taxon>
        <taxon>Basidiomycota</taxon>
        <taxon>Agaricomycotina</taxon>
        <taxon>Agaricomycetes</taxon>
        <taxon>Polyporales</taxon>
        <taxon>Sparassidaceae</taxon>
        <taxon>Sparassis</taxon>
    </lineage>
</organism>
<evidence type="ECO:0000313" key="2">
    <source>
        <dbReference type="EMBL" id="GBE85628.1"/>
    </source>
</evidence>
<sequence>MVVDANGSDAEEHKAEGYKREDDSYSIPTSQDIPPTSPQKHMASEARVCAFPRCREKAMEGSEYCIKHNLDIRARIIRSFVMRAQSWWESSAQ</sequence>
<dbReference type="InParanoid" id="A0A401GTS8"/>
<feature type="compositionally biased region" description="Basic and acidic residues" evidence="1">
    <location>
        <begin position="10"/>
        <end position="23"/>
    </location>
</feature>
<comment type="caution">
    <text evidence="2">The sequence shown here is derived from an EMBL/GenBank/DDBJ whole genome shotgun (WGS) entry which is preliminary data.</text>
</comment>
<dbReference type="RefSeq" id="XP_027616541.1">
    <property type="nucleotide sequence ID" value="XM_027760740.1"/>
</dbReference>
<dbReference type="Proteomes" id="UP000287166">
    <property type="component" value="Unassembled WGS sequence"/>
</dbReference>
<gene>
    <name evidence="2" type="ORF">SCP_0801470</name>
</gene>
<feature type="region of interest" description="Disordered" evidence="1">
    <location>
        <begin position="1"/>
        <end position="41"/>
    </location>
</feature>
<dbReference type="AlphaFoldDB" id="A0A401GTS8"/>
<keyword evidence="3" id="KW-1185">Reference proteome</keyword>
<accession>A0A401GTS8</accession>
<reference evidence="2 3" key="1">
    <citation type="journal article" date="2018" name="Sci. Rep.">
        <title>Genome sequence of the cauliflower mushroom Sparassis crispa (Hanabiratake) and its association with beneficial usage.</title>
        <authorList>
            <person name="Kiyama R."/>
            <person name="Furutani Y."/>
            <person name="Kawaguchi K."/>
            <person name="Nakanishi T."/>
        </authorList>
    </citation>
    <scope>NUCLEOTIDE SEQUENCE [LARGE SCALE GENOMIC DNA]</scope>
</reference>
<name>A0A401GTS8_9APHY</name>
<dbReference type="GeneID" id="38782545"/>
<dbReference type="EMBL" id="BFAD01000008">
    <property type="protein sequence ID" value="GBE85628.1"/>
    <property type="molecule type" value="Genomic_DNA"/>
</dbReference>
<proteinExistence type="predicted"/>
<evidence type="ECO:0000256" key="1">
    <source>
        <dbReference type="SAM" id="MobiDB-lite"/>
    </source>
</evidence>
<protein>
    <submittedName>
        <fullName evidence="2">Uncharacterized protein</fullName>
    </submittedName>
</protein>
<dbReference type="OrthoDB" id="107839at2759"/>
<evidence type="ECO:0000313" key="3">
    <source>
        <dbReference type="Proteomes" id="UP000287166"/>
    </source>
</evidence>